<comment type="caution">
    <text evidence="2">The sequence shown here is derived from an EMBL/GenBank/DDBJ whole genome shotgun (WGS) entry which is preliminary data.</text>
</comment>
<protein>
    <submittedName>
        <fullName evidence="2">Uncharacterized protein</fullName>
    </submittedName>
</protein>
<reference evidence="2" key="1">
    <citation type="submission" date="2013-04" db="EMBL/GenBank/DDBJ databases">
        <authorList>
            <person name="Qu J."/>
            <person name="Murali S.C."/>
            <person name="Bandaranaike D."/>
            <person name="Bellair M."/>
            <person name="Blankenburg K."/>
            <person name="Chao H."/>
            <person name="Dinh H."/>
            <person name="Doddapaneni H."/>
            <person name="Downs B."/>
            <person name="Dugan-Rocha S."/>
            <person name="Elkadiri S."/>
            <person name="Gnanaolivu R.D."/>
            <person name="Hernandez B."/>
            <person name="Javaid M."/>
            <person name="Jayaseelan J.C."/>
            <person name="Lee S."/>
            <person name="Li M."/>
            <person name="Ming W."/>
            <person name="Munidasa M."/>
            <person name="Muniz J."/>
            <person name="Nguyen L."/>
            <person name="Ongeri F."/>
            <person name="Osuji N."/>
            <person name="Pu L.-L."/>
            <person name="Puazo M."/>
            <person name="Qu C."/>
            <person name="Quiroz J."/>
            <person name="Raj R."/>
            <person name="Weissenberger G."/>
            <person name="Xin Y."/>
            <person name="Zou X."/>
            <person name="Han Y."/>
            <person name="Richards S."/>
            <person name="Worley K."/>
            <person name="Muzny D."/>
            <person name="Gibbs R."/>
        </authorList>
    </citation>
    <scope>NUCLEOTIDE SEQUENCE</scope>
    <source>
        <strain evidence="2">Sampled in the wild</strain>
    </source>
</reference>
<feature type="compositionally biased region" description="Basic and acidic residues" evidence="1">
    <location>
        <begin position="79"/>
        <end position="91"/>
    </location>
</feature>
<organism evidence="2 3">
    <name type="scientific">Ladona fulva</name>
    <name type="common">Scarce chaser dragonfly</name>
    <name type="synonym">Libellula fulva</name>
    <dbReference type="NCBI Taxonomy" id="123851"/>
    <lineage>
        <taxon>Eukaryota</taxon>
        <taxon>Metazoa</taxon>
        <taxon>Ecdysozoa</taxon>
        <taxon>Arthropoda</taxon>
        <taxon>Hexapoda</taxon>
        <taxon>Insecta</taxon>
        <taxon>Pterygota</taxon>
        <taxon>Palaeoptera</taxon>
        <taxon>Odonata</taxon>
        <taxon>Epiprocta</taxon>
        <taxon>Anisoptera</taxon>
        <taxon>Libelluloidea</taxon>
        <taxon>Libellulidae</taxon>
        <taxon>Ladona</taxon>
    </lineage>
</organism>
<sequence length="108" mass="12452">MGRLGISWVDRIKNDEVCKRLNEKGNALWKSIVKRRAELVGHILRHESLVKAVLEGMVEGVRYRGRPREEYLAQSKGTEQNRKLADSKPTEQKQSVIITTIMAFEVNY</sequence>
<dbReference type="Proteomes" id="UP000792457">
    <property type="component" value="Unassembled WGS sequence"/>
</dbReference>
<gene>
    <name evidence="2" type="ORF">J437_LFUL013947</name>
</gene>
<dbReference type="EMBL" id="KZ308773">
    <property type="protein sequence ID" value="KAG8234082.1"/>
    <property type="molecule type" value="Genomic_DNA"/>
</dbReference>
<evidence type="ECO:0000313" key="3">
    <source>
        <dbReference type="Proteomes" id="UP000792457"/>
    </source>
</evidence>
<evidence type="ECO:0000313" key="2">
    <source>
        <dbReference type="EMBL" id="KAG8234082.1"/>
    </source>
</evidence>
<name>A0A8K0P5R1_LADFU</name>
<accession>A0A8K0P5R1</accession>
<keyword evidence="3" id="KW-1185">Reference proteome</keyword>
<evidence type="ECO:0000256" key="1">
    <source>
        <dbReference type="SAM" id="MobiDB-lite"/>
    </source>
</evidence>
<reference evidence="2" key="2">
    <citation type="submission" date="2017-10" db="EMBL/GenBank/DDBJ databases">
        <title>Ladona fulva Genome sequencing and assembly.</title>
        <authorList>
            <person name="Murali S."/>
            <person name="Richards S."/>
            <person name="Bandaranaike D."/>
            <person name="Bellair M."/>
            <person name="Blankenburg K."/>
            <person name="Chao H."/>
            <person name="Dinh H."/>
            <person name="Doddapaneni H."/>
            <person name="Dugan-Rocha S."/>
            <person name="Elkadiri S."/>
            <person name="Gnanaolivu R."/>
            <person name="Hernandez B."/>
            <person name="Skinner E."/>
            <person name="Javaid M."/>
            <person name="Lee S."/>
            <person name="Li M."/>
            <person name="Ming W."/>
            <person name="Munidasa M."/>
            <person name="Muniz J."/>
            <person name="Nguyen L."/>
            <person name="Hughes D."/>
            <person name="Osuji N."/>
            <person name="Pu L.-L."/>
            <person name="Puazo M."/>
            <person name="Qu C."/>
            <person name="Quiroz J."/>
            <person name="Raj R."/>
            <person name="Weissenberger G."/>
            <person name="Xin Y."/>
            <person name="Zou X."/>
            <person name="Han Y."/>
            <person name="Worley K."/>
            <person name="Muzny D."/>
            <person name="Gibbs R."/>
        </authorList>
    </citation>
    <scope>NUCLEOTIDE SEQUENCE</scope>
    <source>
        <strain evidence="2">Sampled in the wild</strain>
    </source>
</reference>
<dbReference type="OrthoDB" id="8196546at2759"/>
<proteinExistence type="predicted"/>
<dbReference type="AlphaFoldDB" id="A0A8K0P5R1"/>
<feature type="region of interest" description="Disordered" evidence="1">
    <location>
        <begin position="72"/>
        <end position="92"/>
    </location>
</feature>